<dbReference type="OMA" id="KPMWGSF"/>
<dbReference type="RefSeq" id="XP_014531861.1">
    <property type="nucleotide sequence ID" value="XM_014676375.1"/>
</dbReference>
<dbReference type="GO" id="GO:0000245">
    <property type="term" value="P:spliceosomal complex assembly"/>
    <property type="evidence" value="ECO:0007669"/>
    <property type="project" value="TreeGrafter"/>
</dbReference>
<evidence type="ECO:0000256" key="8">
    <source>
        <dbReference type="ARBA" id="ARBA00048679"/>
    </source>
</evidence>
<dbReference type="GO" id="GO:0004674">
    <property type="term" value="F:protein serine/threonine kinase activity"/>
    <property type="evidence" value="ECO:0007669"/>
    <property type="project" value="UniProtKB-KW"/>
</dbReference>
<dbReference type="GeneID" id="26236020"/>
<name>A0A7T7BID0_PENDI</name>
<dbReference type="InterPro" id="IPR051334">
    <property type="entry name" value="SRPK"/>
</dbReference>
<comment type="catalytic activity">
    <reaction evidence="7">
        <text>L-threonyl-[protein] + ATP = O-phospho-L-threonyl-[protein] + ADP + H(+)</text>
        <dbReference type="Rhea" id="RHEA:46608"/>
        <dbReference type="Rhea" id="RHEA-COMP:11060"/>
        <dbReference type="Rhea" id="RHEA-COMP:11605"/>
        <dbReference type="ChEBI" id="CHEBI:15378"/>
        <dbReference type="ChEBI" id="CHEBI:30013"/>
        <dbReference type="ChEBI" id="CHEBI:30616"/>
        <dbReference type="ChEBI" id="CHEBI:61977"/>
        <dbReference type="ChEBI" id="CHEBI:456216"/>
        <dbReference type="EC" id="2.7.11.1"/>
    </reaction>
</comment>
<evidence type="ECO:0000256" key="4">
    <source>
        <dbReference type="ARBA" id="ARBA00022741"/>
    </source>
</evidence>
<dbReference type="SMART" id="SM00220">
    <property type="entry name" value="S_TKc"/>
    <property type="match status" value="1"/>
</dbReference>
<evidence type="ECO:0000259" key="9">
    <source>
        <dbReference type="PROSITE" id="PS50011"/>
    </source>
</evidence>
<dbReference type="Gene3D" id="3.30.200.20">
    <property type="entry name" value="Phosphorylase Kinase, domain 1"/>
    <property type="match status" value="1"/>
</dbReference>
<keyword evidence="2" id="KW-0723">Serine/threonine-protein kinase</keyword>
<evidence type="ECO:0000313" key="11">
    <source>
        <dbReference type="Proteomes" id="UP000595662"/>
    </source>
</evidence>
<comment type="catalytic activity">
    <reaction evidence="8">
        <text>L-seryl-[protein] + ATP = O-phospho-L-seryl-[protein] + ADP + H(+)</text>
        <dbReference type="Rhea" id="RHEA:17989"/>
        <dbReference type="Rhea" id="RHEA-COMP:9863"/>
        <dbReference type="Rhea" id="RHEA-COMP:11604"/>
        <dbReference type="ChEBI" id="CHEBI:15378"/>
        <dbReference type="ChEBI" id="CHEBI:29999"/>
        <dbReference type="ChEBI" id="CHEBI:30616"/>
        <dbReference type="ChEBI" id="CHEBI:83421"/>
        <dbReference type="ChEBI" id="CHEBI:456216"/>
        <dbReference type="EC" id="2.7.11.1"/>
    </reaction>
</comment>
<dbReference type="InterPro" id="IPR000719">
    <property type="entry name" value="Prot_kinase_dom"/>
</dbReference>
<dbReference type="GO" id="GO:0050684">
    <property type="term" value="P:regulation of mRNA processing"/>
    <property type="evidence" value="ECO:0007669"/>
    <property type="project" value="TreeGrafter"/>
</dbReference>
<reference evidence="10 11" key="1">
    <citation type="submission" date="2020-08" db="EMBL/GenBank/DDBJ databases">
        <title>The completed genome sequence of the pathogenic ascomycete fungus Penicillium digitatum.</title>
        <authorList>
            <person name="Wang M."/>
        </authorList>
    </citation>
    <scope>NUCLEOTIDE SEQUENCE [LARGE SCALE GENOMIC DNA]</scope>
    <source>
        <strain evidence="10 11">PdW03</strain>
    </source>
</reference>
<dbReference type="InterPro" id="IPR011009">
    <property type="entry name" value="Kinase-like_dom_sf"/>
</dbReference>
<proteinExistence type="predicted"/>
<evidence type="ECO:0000256" key="7">
    <source>
        <dbReference type="ARBA" id="ARBA00047899"/>
    </source>
</evidence>
<evidence type="ECO:0000256" key="6">
    <source>
        <dbReference type="ARBA" id="ARBA00022840"/>
    </source>
</evidence>
<dbReference type="Proteomes" id="UP000595662">
    <property type="component" value="Chromosome 1"/>
</dbReference>
<evidence type="ECO:0000256" key="1">
    <source>
        <dbReference type="ARBA" id="ARBA00012513"/>
    </source>
</evidence>
<dbReference type="PANTHER" id="PTHR47634">
    <property type="entry name" value="PROTEIN KINASE DOMAIN-CONTAINING PROTEIN-RELATED"/>
    <property type="match status" value="1"/>
</dbReference>
<dbReference type="KEGG" id="pdp:PDIP_77040"/>
<keyword evidence="5 10" id="KW-0418">Kinase</keyword>
<dbReference type="GO" id="GO:0005524">
    <property type="term" value="F:ATP binding"/>
    <property type="evidence" value="ECO:0007669"/>
    <property type="project" value="UniProtKB-KW"/>
</dbReference>
<evidence type="ECO:0000256" key="5">
    <source>
        <dbReference type="ARBA" id="ARBA00022777"/>
    </source>
</evidence>
<evidence type="ECO:0000256" key="3">
    <source>
        <dbReference type="ARBA" id="ARBA00022679"/>
    </source>
</evidence>
<keyword evidence="6" id="KW-0067">ATP-binding</keyword>
<organism evidence="10 11">
    <name type="scientific">Penicillium digitatum</name>
    <name type="common">Green mold</name>
    <dbReference type="NCBI Taxonomy" id="36651"/>
    <lineage>
        <taxon>Eukaryota</taxon>
        <taxon>Fungi</taxon>
        <taxon>Dikarya</taxon>
        <taxon>Ascomycota</taxon>
        <taxon>Pezizomycotina</taxon>
        <taxon>Eurotiomycetes</taxon>
        <taxon>Eurotiomycetidae</taxon>
        <taxon>Eurotiales</taxon>
        <taxon>Aspergillaceae</taxon>
        <taxon>Penicillium</taxon>
    </lineage>
</organism>
<dbReference type="EC" id="2.7.11.1" evidence="1"/>
<sequence length="285" mass="32490">MTWLISWARTAIKRGRSPVLRFPTSGYEVIRSSQILEEERFEEFKKGHYYPVNIGDVLVSRYQVLGKLGFGTTSTVWLARDLEGRQYVTLKVFTRGGTGQGEVQTYKALSQGNKSHPGYTHVRTALDAFTISHQGGGHQGSKHYCLVQKPMWGSFRDLLYLDPAHRLSEDLLKSGLKQIFLALDYLHTECQLVHTDIKSDNILQELEETSILEKFTDSEIEHPSARKSVNNMPVYASRRFELPPNLNRAVLSDFGSAVRGDEKRNHDAQPTIYRSPEVMLKTEWS</sequence>
<gene>
    <name evidence="10" type="ORF">Pdw03_3745</name>
</gene>
<protein>
    <recommendedName>
        <fullName evidence="1">non-specific serine/threonine protein kinase</fullName>
        <ecNumber evidence="1">2.7.11.1</ecNumber>
    </recommendedName>
</protein>
<dbReference type="GO" id="GO:0005737">
    <property type="term" value="C:cytoplasm"/>
    <property type="evidence" value="ECO:0007669"/>
    <property type="project" value="TreeGrafter"/>
</dbReference>
<dbReference type="VEuPathDB" id="FungiDB:PDIP_77040"/>
<dbReference type="EMBL" id="CP060774">
    <property type="protein sequence ID" value="QQK40891.1"/>
    <property type="molecule type" value="Genomic_DNA"/>
</dbReference>
<feature type="domain" description="Protein kinase" evidence="9">
    <location>
        <begin position="62"/>
        <end position="285"/>
    </location>
</feature>
<accession>A0A7T7BID0</accession>
<keyword evidence="3" id="KW-0808">Transferase</keyword>
<dbReference type="PANTHER" id="PTHR47634:SF9">
    <property type="entry name" value="PROTEIN KINASE DOMAIN-CONTAINING PROTEIN-RELATED"/>
    <property type="match status" value="1"/>
</dbReference>
<dbReference type="PROSITE" id="PS50011">
    <property type="entry name" value="PROTEIN_KINASE_DOM"/>
    <property type="match status" value="1"/>
</dbReference>
<dbReference type="Gene3D" id="1.10.510.10">
    <property type="entry name" value="Transferase(Phosphotransferase) domain 1"/>
    <property type="match status" value="1"/>
</dbReference>
<evidence type="ECO:0000256" key="2">
    <source>
        <dbReference type="ARBA" id="ARBA00022527"/>
    </source>
</evidence>
<dbReference type="Pfam" id="PF00069">
    <property type="entry name" value="Pkinase"/>
    <property type="match status" value="1"/>
</dbReference>
<dbReference type="SUPFAM" id="SSF56112">
    <property type="entry name" value="Protein kinase-like (PK-like)"/>
    <property type="match status" value="1"/>
</dbReference>
<dbReference type="GO" id="GO:0005634">
    <property type="term" value="C:nucleus"/>
    <property type="evidence" value="ECO:0007669"/>
    <property type="project" value="TreeGrafter"/>
</dbReference>
<dbReference type="AlphaFoldDB" id="A0A7T7BID0"/>
<keyword evidence="4" id="KW-0547">Nucleotide-binding</keyword>
<evidence type="ECO:0000313" key="10">
    <source>
        <dbReference type="EMBL" id="QQK40891.1"/>
    </source>
</evidence>